<dbReference type="Proteomes" id="UP000294299">
    <property type="component" value="Chromosome NFRAN"/>
</dbReference>
<dbReference type="EMBL" id="LR216287">
    <property type="protein sequence ID" value="VFJ14703.1"/>
    <property type="molecule type" value="Genomic_DNA"/>
</dbReference>
<evidence type="ECO:0000313" key="1">
    <source>
        <dbReference type="EMBL" id="VFJ14703.1"/>
    </source>
</evidence>
<reference evidence="1 2" key="1">
    <citation type="submission" date="2019-02" db="EMBL/GenBank/DDBJ databases">
        <authorList>
            <person name="Lehtovirta-Morley E L."/>
        </authorList>
    </citation>
    <scope>NUCLEOTIDE SEQUENCE [LARGE SCALE GENOMIC DNA]</scope>
    <source>
        <strain evidence="1">NFRAN1</strain>
    </source>
</reference>
<accession>A0A484IAD0</accession>
<dbReference type="AlphaFoldDB" id="A0A484IAD0"/>
<proteinExistence type="predicted"/>
<dbReference type="KEGG" id="nfn:NFRAN_2381"/>
<organism evidence="1 2">
    <name type="scientific">Candidatus Nitrosocosmicus franklandianus</name>
    <dbReference type="NCBI Taxonomy" id="1798806"/>
    <lineage>
        <taxon>Archaea</taxon>
        <taxon>Nitrososphaerota</taxon>
        <taxon>Nitrososphaeria</taxon>
        <taxon>Nitrososphaerales</taxon>
        <taxon>Nitrososphaeraceae</taxon>
        <taxon>Candidatus Nitrosocosmicus</taxon>
    </lineage>
</organism>
<keyword evidence="2" id="KW-1185">Reference proteome</keyword>
<gene>
    <name evidence="1" type="ORF">NFRAN_2381</name>
</gene>
<protein>
    <submittedName>
        <fullName evidence="1">Uncharacterized protein</fullName>
    </submittedName>
</protein>
<sequence>MLFGFDRIQTLLAFILNGYSVRLSSVWYKGSVVCGTNLTSRYQPLSVNR</sequence>
<name>A0A484IAD0_9ARCH</name>
<evidence type="ECO:0000313" key="2">
    <source>
        <dbReference type="Proteomes" id="UP000294299"/>
    </source>
</evidence>